<dbReference type="InterPro" id="IPR007803">
    <property type="entry name" value="Asp/Arg/Pro-Hydrxlase"/>
</dbReference>
<dbReference type="EMBL" id="JABXBU010002072">
    <property type="protein sequence ID" value="KAF8778126.1"/>
    <property type="molecule type" value="Genomic_DNA"/>
</dbReference>
<keyword evidence="4" id="KW-0472">Membrane</keyword>
<evidence type="ECO:0000256" key="2">
    <source>
        <dbReference type="SAM" id="Coils"/>
    </source>
</evidence>
<dbReference type="Gene3D" id="2.60.120.330">
    <property type="entry name" value="B-lactam Antibiotic, Isopenicillin N Synthase, Chain"/>
    <property type="match status" value="1"/>
</dbReference>
<evidence type="ECO:0000256" key="1">
    <source>
        <dbReference type="ARBA" id="ARBA00007730"/>
    </source>
</evidence>
<feature type="region of interest" description="Disordered" evidence="3">
    <location>
        <begin position="150"/>
        <end position="324"/>
    </location>
</feature>
<feature type="domain" description="Aspartyl/asparaginy/proline hydroxylase" evidence="5">
    <location>
        <begin position="597"/>
        <end position="750"/>
    </location>
</feature>
<evidence type="ECO:0000313" key="6">
    <source>
        <dbReference type="EMBL" id="KAF8778126.1"/>
    </source>
</evidence>
<organism evidence="6 7">
    <name type="scientific">Argiope bruennichi</name>
    <name type="common">Wasp spider</name>
    <name type="synonym">Aranea bruennichi</name>
    <dbReference type="NCBI Taxonomy" id="94029"/>
    <lineage>
        <taxon>Eukaryota</taxon>
        <taxon>Metazoa</taxon>
        <taxon>Ecdysozoa</taxon>
        <taxon>Arthropoda</taxon>
        <taxon>Chelicerata</taxon>
        <taxon>Arachnida</taxon>
        <taxon>Araneae</taxon>
        <taxon>Araneomorphae</taxon>
        <taxon>Entelegynae</taxon>
        <taxon>Araneoidea</taxon>
        <taxon>Araneidae</taxon>
        <taxon>Argiope</taxon>
    </lineage>
</organism>
<dbReference type="Pfam" id="PF05118">
    <property type="entry name" value="Asp_Arg_Hydrox"/>
    <property type="match status" value="1"/>
</dbReference>
<dbReference type="SUPFAM" id="SSF48452">
    <property type="entry name" value="TPR-like"/>
    <property type="match status" value="1"/>
</dbReference>
<sequence>MSDKEPRRRKKRKDTQPPRKEDVHTTDDHFFMPSKSEGKDSDQELEEEVVIPTHQPSVFAKFVFVLLFSGLVVSLSFIFISLHGTDRGEVDIFNGHSEEIEVPHDEHDFHDHEHHDHDIHDHEEEESLQENIADYFPSIGSILSFNDEHSKEPVKESFSDNVGETDSSDEQLSEPPAPSSTDEYISSTNENSIESDVEDTEQSIEIPITTETHTDTLEEPESVSFQSDASHDEVSYEQDYEISPEHEPEVEKQDDEETSENIIEYSDSSNYVTEAEPPESVTESYTSSVDDILPTTPAAESKDEHPFDQDDIDSDDFIDAPPENTVEEEVTYYEKESITNEEDFKIREQLDELDEILQKSPERALRKCEELLQSQKQSPRLHYVKAQVLDKLAETQRSNKLLEEAIAQYQKVMSIKNVPEELYLIAGKRAADRMRFRGFLGRCVKLLSEMAEKYPQNTDVKNLLAVGYLMIGQNKEAKRVLSEVLKVKPDSGFAKVHLGFILKTDDSKYTEAAQLLSEGIATREEGVIDGRFFFHLGDALYRIGKQDEAMKVYKDGVQEGLFLSEYQRSLYNVNGLTGKPWWDPMKTTYGPYFKILEKNWISIRDEALSLTNEKNSGFLPETEGLQDTGDWKQFELFARGRKVEKNCLKAPKTCSLISQFPDAVNCKRGQVKFSIMQPQTHVWAHTGPTNCRLRAHLGLVIPEGTSIRVATETRTWEEGKVILFDDSFEHEVWHNGTESRLVLIVDFWHPELTAYQKKSLTPI</sequence>
<dbReference type="InterPro" id="IPR027443">
    <property type="entry name" value="IPNS-like_sf"/>
</dbReference>
<comment type="similarity">
    <text evidence="1">Belongs to the aspartyl/asparaginyl beta-hydroxylase family.</text>
</comment>
<reference evidence="6" key="1">
    <citation type="journal article" date="2020" name="bioRxiv">
        <title>Chromosome-level reference genome of the European wasp spider Argiope bruennichi: a resource for studies on range expansion and evolutionary adaptation.</title>
        <authorList>
            <person name="Sheffer M.M."/>
            <person name="Hoppe A."/>
            <person name="Krehenwinkel H."/>
            <person name="Uhl G."/>
            <person name="Kuss A.W."/>
            <person name="Jensen L."/>
            <person name="Jensen C."/>
            <person name="Gillespie R.G."/>
            <person name="Hoff K.J."/>
            <person name="Prost S."/>
        </authorList>
    </citation>
    <scope>NUCLEOTIDE SEQUENCE</scope>
</reference>
<evidence type="ECO:0000259" key="5">
    <source>
        <dbReference type="Pfam" id="PF05118"/>
    </source>
</evidence>
<feature type="compositionally biased region" description="Basic and acidic residues" evidence="3">
    <location>
        <begin position="108"/>
        <end position="122"/>
    </location>
</feature>
<evidence type="ECO:0000256" key="3">
    <source>
        <dbReference type="SAM" id="MobiDB-lite"/>
    </source>
</evidence>
<feature type="compositionally biased region" description="Acidic residues" evidence="3">
    <location>
        <begin position="309"/>
        <end position="318"/>
    </location>
</feature>
<name>A0A8T0EUS4_ARGBR</name>
<dbReference type="InterPro" id="IPR039038">
    <property type="entry name" value="ASPH"/>
</dbReference>
<dbReference type="GO" id="GO:0005783">
    <property type="term" value="C:endoplasmic reticulum"/>
    <property type="evidence" value="ECO:0007669"/>
    <property type="project" value="TreeGrafter"/>
</dbReference>
<feature type="region of interest" description="Disordered" evidence="3">
    <location>
        <begin position="1"/>
        <end position="41"/>
    </location>
</feature>
<keyword evidence="4" id="KW-1133">Transmembrane helix</keyword>
<feature type="transmembrane region" description="Helical" evidence="4">
    <location>
        <begin position="62"/>
        <end position="82"/>
    </location>
</feature>
<feature type="compositionally biased region" description="Basic and acidic residues" evidence="3">
    <location>
        <begin position="14"/>
        <end position="41"/>
    </location>
</feature>
<protein>
    <submittedName>
        <fullName evidence="6">Aspartyl/asparaginyl beta-hydroxylase like protein</fullName>
    </submittedName>
</protein>
<accession>A0A8T0EUS4</accession>
<dbReference type="PANTHER" id="PTHR12366:SF29">
    <property type="entry name" value="ASPARTYL BETA-HYDROXYLASE, ISOFORM L"/>
    <property type="match status" value="1"/>
</dbReference>
<dbReference type="InterPro" id="IPR011990">
    <property type="entry name" value="TPR-like_helical_dom_sf"/>
</dbReference>
<keyword evidence="4" id="KW-0812">Transmembrane</keyword>
<comment type="caution">
    <text evidence="6">The sequence shown here is derived from an EMBL/GenBank/DDBJ whole genome shotgun (WGS) entry which is preliminary data.</text>
</comment>
<proteinExistence type="inferred from homology"/>
<gene>
    <name evidence="6" type="ORF">HNY73_014883</name>
</gene>
<evidence type="ECO:0000313" key="7">
    <source>
        <dbReference type="Proteomes" id="UP000807504"/>
    </source>
</evidence>
<dbReference type="SUPFAM" id="SSF51197">
    <property type="entry name" value="Clavaminate synthase-like"/>
    <property type="match status" value="1"/>
</dbReference>
<feature type="region of interest" description="Disordered" evidence="3">
    <location>
        <begin position="108"/>
        <end position="128"/>
    </location>
</feature>
<keyword evidence="2" id="KW-0175">Coiled coil</keyword>
<dbReference type="GO" id="GO:0062101">
    <property type="term" value="F:peptidyl-aspartic acid 3-dioxygenase activity"/>
    <property type="evidence" value="ECO:0007669"/>
    <property type="project" value="InterPro"/>
</dbReference>
<feature type="compositionally biased region" description="Polar residues" evidence="3">
    <location>
        <begin position="179"/>
        <end position="192"/>
    </location>
</feature>
<keyword evidence="7" id="KW-1185">Reference proteome</keyword>
<dbReference type="Proteomes" id="UP000807504">
    <property type="component" value="Unassembled WGS sequence"/>
</dbReference>
<evidence type="ECO:0000256" key="4">
    <source>
        <dbReference type="SAM" id="Phobius"/>
    </source>
</evidence>
<dbReference type="AlphaFoldDB" id="A0A8T0EUS4"/>
<dbReference type="Gene3D" id="1.25.40.10">
    <property type="entry name" value="Tetratricopeptide repeat domain"/>
    <property type="match status" value="1"/>
</dbReference>
<feature type="compositionally biased region" description="Acidic residues" evidence="3">
    <location>
        <begin position="193"/>
        <end position="202"/>
    </location>
</feature>
<feature type="coiled-coil region" evidence="2">
    <location>
        <begin position="385"/>
        <end position="412"/>
    </location>
</feature>
<reference evidence="6" key="2">
    <citation type="submission" date="2020-06" db="EMBL/GenBank/DDBJ databases">
        <authorList>
            <person name="Sheffer M."/>
        </authorList>
    </citation>
    <scope>NUCLEOTIDE SEQUENCE</scope>
</reference>
<dbReference type="PANTHER" id="PTHR12366">
    <property type="entry name" value="ASPARTYL/ASPARAGINYL BETA-HYDROXYLASE"/>
    <property type="match status" value="1"/>
</dbReference>